<evidence type="ECO:0000313" key="2">
    <source>
        <dbReference type="EMBL" id="KAL2559314.1"/>
    </source>
</evidence>
<protein>
    <submittedName>
        <fullName evidence="2">Uncharacterized protein</fullName>
    </submittedName>
</protein>
<evidence type="ECO:0000256" key="1">
    <source>
        <dbReference type="SAM" id="SignalP"/>
    </source>
</evidence>
<proteinExistence type="predicted"/>
<gene>
    <name evidence="2" type="ORF">Fot_04053</name>
</gene>
<dbReference type="AlphaFoldDB" id="A0ABD1XBG6"/>
<reference evidence="3" key="1">
    <citation type="submission" date="2024-07" db="EMBL/GenBank/DDBJ databases">
        <title>Two chromosome-level genome assemblies of Korean endemic species Abeliophyllum distichum and Forsythia ovata (Oleaceae).</title>
        <authorList>
            <person name="Jang H."/>
        </authorList>
    </citation>
    <scope>NUCLEOTIDE SEQUENCE [LARGE SCALE GENOMIC DNA]</scope>
</reference>
<feature type="signal peptide" evidence="1">
    <location>
        <begin position="1"/>
        <end position="17"/>
    </location>
</feature>
<name>A0ABD1XBG6_9LAMI</name>
<keyword evidence="3" id="KW-1185">Reference proteome</keyword>
<comment type="caution">
    <text evidence="2">The sequence shown here is derived from an EMBL/GenBank/DDBJ whole genome shotgun (WGS) entry which is preliminary data.</text>
</comment>
<accession>A0ABD1XBG6</accession>
<organism evidence="2 3">
    <name type="scientific">Forsythia ovata</name>
    <dbReference type="NCBI Taxonomy" id="205694"/>
    <lineage>
        <taxon>Eukaryota</taxon>
        <taxon>Viridiplantae</taxon>
        <taxon>Streptophyta</taxon>
        <taxon>Embryophyta</taxon>
        <taxon>Tracheophyta</taxon>
        <taxon>Spermatophyta</taxon>
        <taxon>Magnoliopsida</taxon>
        <taxon>eudicotyledons</taxon>
        <taxon>Gunneridae</taxon>
        <taxon>Pentapetalae</taxon>
        <taxon>asterids</taxon>
        <taxon>lamiids</taxon>
        <taxon>Lamiales</taxon>
        <taxon>Oleaceae</taxon>
        <taxon>Forsythieae</taxon>
        <taxon>Forsythia</taxon>
    </lineage>
</organism>
<evidence type="ECO:0000313" key="3">
    <source>
        <dbReference type="Proteomes" id="UP001604277"/>
    </source>
</evidence>
<feature type="chain" id="PRO_5044772518" evidence="1">
    <location>
        <begin position="18"/>
        <end position="105"/>
    </location>
</feature>
<keyword evidence="1" id="KW-0732">Signal</keyword>
<dbReference type="EMBL" id="JBFOLJ010000001">
    <property type="protein sequence ID" value="KAL2559314.1"/>
    <property type="molecule type" value="Genomic_DNA"/>
</dbReference>
<dbReference type="Proteomes" id="UP001604277">
    <property type="component" value="Unassembled WGS sequence"/>
</dbReference>
<sequence length="105" mass="11747">MGRAMELLMALLVELNGYPRCCLVDDKHLGCSNKARCRKLVIEAITGWTFLYLSKLKPEGTERTCEHVAANSLFQPGRLQPSTSITTAEYYDPVATSLYLQLALH</sequence>